<dbReference type="Gramene" id="PGSC0003DMT400059287">
    <property type="protein sequence ID" value="PGSC0003DMT400059287"/>
    <property type="gene ID" value="PGSC0003DMG400023036"/>
</dbReference>
<dbReference type="PaxDb" id="4113-PGSC0003DMT400059287"/>
<organism evidence="2 3">
    <name type="scientific">Solanum tuberosum</name>
    <name type="common">Potato</name>
    <dbReference type="NCBI Taxonomy" id="4113"/>
    <lineage>
        <taxon>Eukaryota</taxon>
        <taxon>Viridiplantae</taxon>
        <taxon>Streptophyta</taxon>
        <taxon>Embryophyta</taxon>
        <taxon>Tracheophyta</taxon>
        <taxon>Spermatophyta</taxon>
        <taxon>Magnoliopsida</taxon>
        <taxon>eudicotyledons</taxon>
        <taxon>Gunneridae</taxon>
        <taxon>Pentapetalae</taxon>
        <taxon>asterids</taxon>
        <taxon>lamiids</taxon>
        <taxon>Solanales</taxon>
        <taxon>Solanaceae</taxon>
        <taxon>Solanoideae</taxon>
        <taxon>Solaneae</taxon>
        <taxon>Solanum</taxon>
    </lineage>
</organism>
<dbReference type="AlphaFoldDB" id="M1C425"/>
<dbReference type="EnsemblPlants" id="PGSC0003DMT400059287">
    <property type="protein sequence ID" value="PGSC0003DMT400059287"/>
    <property type="gene ID" value="PGSC0003DMG400023036"/>
</dbReference>
<reference evidence="3" key="1">
    <citation type="journal article" date="2011" name="Nature">
        <title>Genome sequence and analysis of the tuber crop potato.</title>
        <authorList>
            <consortium name="The Potato Genome Sequencing Consortium"/>
        </authorList>
    </citation>
    <scope>NUCLEOTIDE SEQUENCE [LARGE SCALE GENOMIC DNA]</scope>
    <source>
        <strain evidence="3">cv. DM1-3 516 R44</strain>
    </source>
</reference>
<feature type="region of interest" description="Disordered" evidence="1">
    <location>
        <begin position="1"/>
        <end position="38"/>
    </location>
</feature>
<evidence type="ECO:0000313" key="3">
    <source>
        <dbReference type="Proteomes" id="UP000011115"/>
    </source>
</evidence>
<dbReference type="Proteomes" id="UP000011115">
    <property type="component" value="Unassembled WGS sequence"/>
</dbReference>
<accession>M1C425</accession>
<evidence type="ECO:0000313" key="2">
    <source>
        <dbReference type="EnsemblPlants" id="PGSC0003DMT400059287"/>
    </source>
</evidence>
<proteinExistence type="predicted"/>
<protein>
    <submittedName>
        <fullName evidence="2">Uncharacterized protein</fullName>
    </submittedName>
</protein>
<reference evidence="2" key="2">
    <citation type="submission" date="2015-06" db="UniProtKB">
        <authorList>
            <consortium name="EnsemblPlants"/>
        </authorList>
    </citation>
    <scope>IDENTIFICATION</scope>
    <source>
        <strain evidence="2">DM1-3 516 R44</strain>
    </source>
</reference>
<sequence length="104" mass="12301">MSMSRLTTEEKEDDEQEQEEDDEEEEEQQQWKNSKREGKGLVGAVTLYHSGPFRSDSLRDGMEHRESVLGTERYHDLISVYQYRFIPVISIPIRSDSVRLIIFY</sequence>
<feature type="compositionally biased region" description="Acidic residues" evidence="1">
    <location>
        <begin position="10"/>
        <end position="28"/>
    </location>
</feature>
<evidence type="ECO:0000256" key="1">
    <source>
        <dbReference type="SAM" id="MobiDB-lite"/>
    </source>
</evidence>
<keyword evidence="3" id="KW-1185">Reference proteome</keyword>
<dbReference type="InParanoid" id="M1C425"/>
<dbReference type="HOGENOM" id="CLU_2254958_0_0_1"/>
<name>M1C425_SOLTU</name>